<reference evidence="7" key="1">
    <citation type="submission" date="2023-02" db="EMBL/GenBank/DDBJ databases">
        <title>Nocardiopsis ansamitocini NBRC 112285.</title>
        <authorList>
            <person name="Ichikawa N."/>
            <person name="Sato H."/>
            <person name="Tonouchi N."/>
        </authorList>
    </citation>
    <scope>NUCLEOTIDE SEQUENCE</scope>
    <source>
        <strain evidence="7">NBRC 112285</strain>
    </source>
</reference>
<dbReference type="Gene3D" id="3.40.50.1980">
    <property type="entry name" value="Nitrogenase molybdenum iron protein domain"/>
    <property type="match status" value="2"/>
</dbReference>
<accession>A0A9W6PAG1</accession>
<dbReference type="PROSITE" id="PS50983">
    <property type="entry name" value="FE_B12_PBP"/>
    <property type="match status" value="1"/>
</dbReference>
<feature type="domain" description="Fe/B12 periplasmic-binding" evidence="6">
    <location>
        <begin position="63"/>
        <end position="331"/>
    </location>
</feature>
<dbReference type="AlphaFoldDB" id="A0A9W6PAG1"/>
<proteinExistence type="inferred from homology"/>
<evidence type="ECO:0000256" key="2">
    <source>
        <dbReference type="ARBA" id="ARBA00008814"/>
    </source>
</evidence>
<sequence length="333" mass="35248">MNRGTRPRGPVLLAGLLSLTLMSACGSPAETDGDSAGGDAASGFPVTVDTRFGEVEIPDKPSTVVALGWSDAETALALGVQPVGVSDWQAYGGKGVGPWAADLLDEQPEMLGTMDVSPEAVANLGPDVILNTRSDHEEKKFEVMSEIAPVVGPPADVEVTYGTTWRQQMNQVSQALGEKERGDEIIAALEEKFAQVVADNPDFAGSTVVVGSYFDGKYGASVPGDSRADFMEELGFEYKQEVADLADGVFYVELSGEQVEMLDADLTVMFPIGEDADTLKEDPILQALPAAEDGRLVIMDDPDLINAFSSGSTLGTEYLLDNSVSLFADALKK</sequence>
<evidence type="ECO:0000313" key="7">
    <source>
        <dbReference type="EMBL" id="GLU49943.1"/>
    </source>
</evidence>
<dbReference type="Proteomes" id="UP001165092">
    <property type="component" value="Unassembled WGS sequence"/>
</dbReference>
<keyword evidence="3" id="KW-0813">Transport</keyword>
<evidence type="ECO:0000256" key="5">
    <source>
        <dbReference type="SAM" id="SignalP"/>
    </source>
</evidence>
<dbReference type="EMBL" id="BSQG01000010">
    <property type="protein sequence ID" value="GLU49943.1"/>
    <property type="molecule type" value="Genomic_DNA"/>
</dbReference>
<evidence type="ECO:0000313" key="8">
    <source>
        <dbReference type="Proteomes" id="UP001165092"/>
    </source>
</evidence>
<keyword evidence="8" id="KW-1185">Reference proteome</keyword>
<comment type="similarity">
    <text evidence="2">Belongs to the bacterial solute-binding protein 8 family.</text>
</comment>
<comment type="subcellular location">
    <subcellularLocation>
        <location evidence="1">Cell envelope</location>
    </subcellularLocation>
</comment>
<protein>
    <submittedName>
        <fullName evidence="7">ABC transporter substrate-binding protein</fullName>
    </submittedName>
</protein>
<evidence type="ECO:0000259" key="6">
    <source>
        <dbReference type="PROSITE" id="PS50983"/>
    </source>
</evidence>
<dbReference type="GO" id="GO:0030288">
    <property type="term" value="C:outer membrane-bounded periplasmic space"/>
    <property type="evidence" value="ECO:0007669"/>
    <property type="project" value="TreeGrafter"/>
</dbReference>
<dbReference type="InterPro" id="IPR002491">
    <property type="entry name" value="ABC_transptr_periplasmic_BD"/>
</dbReference>
<comment type="caution">
    <text evidence="7">The sequence shown here is derived from an EMBL/GenBank/DDBJ whole genome shotgun (WGS) entry which is preliminary data.</text>
</comment>
<evidence type="ECO:0000256" key="1">
    <source>
        <dbReference type="ARBA" id="ARBA00004196"/>
    </source>
</evidence>
<organism evidence="7 8">
    <name type="scientific">Nocardiopsis ansamitocini</name>
    <dbReference type="NCBI Taxonomy" id="1670832"/>
    <lineage>
        <taxon>Bacteria</taxon>
        <taxon>Bacillati</taxon>
        <taxon>Actinomycetota</taxon>
        <taxon>Actinomycetes</taxon>
        <taxon>Streptosporangiales</taxon>
        <taxon>Nocardiopsidaceae</taxon>
        <taxon>Nocardiopsis</taxon>
    </lineage>
</organism>
<evidence type="ECO:0000256" key="4">
    <source>
        <dbReference type="ARBA" id="ARBA00022729"/>
    </source>
</evidence>
<gene>
    <name evidence="7" type="ORF">Nans01_42940</name>
</gene>
<feature type="chain" id="PRO_5040725216" evidence="5">
    <location>
        <begin position="24"/>
        <end position="333"/>
    </location>
</feature>
<dbReference type="GO" id="GO:1901678">
    <property type="term" value="P:iron coordination entity transport"/>
    <property type="evidence" value="ECO:0007669"/>
    <property type="project" value="UniProtKB-ARBA"/>
</dbReference>
<feature type="signal peptide" evidence="5">
    <location>
        <begin position="1"/>
        <end position="23"/>
    </location>
</feature>
<dbReference type="InterPro" id="IPR051313">
    <property type="entry name" value="Bact_iron-sidero_bind"/>
</dbReference>
<dbReference type="PROSITE" id="PS51257">
    <property type="entry name" value="PROKAR_LIPOPROTEIN"/>
    <property type="match status" value="1"/>
</dbReference>
<dbReference type="SUPFAM" id="SSF53807">
    <property type="entry name" value="Helical backbone' metal receptor"/>
    <property type="match status" value="1"/>
</dbReference>
<dbReference type="RefSeq" id="WP_285761483.1">
    <property type="nucleotide sequence ID" value="NZ_BSQG01000010.1"/>
</dbReference>
<dbReference type="Pfam" id="PF01497">
    <property type="entry name" value="Peripla_BP_2"/>
    <property type="match status" value="1"/>
</dbReference>
<evidence type="ECO:0000256" key="3">
    <source>
        <dbReference type="ARBA" id="ARBA00022448"/>
    </source>
</evidence>
<name>A0A9W6PAG1_9ACTN</name>
<dbReference type="PANTHER" id="PTHR30532:SF24">
    <property type="entry name" value="FERRIC ENTEROBACTIN-BINDING PERIPLASMIC PROTEIN FEPB"/>
    <property type="match status" value="1"/>
</dbReference>
<dbReference type="PANTHER" id="PTHR30532">
    <property type="entry name" value="IRON III DICITRATE-BINDING PERIPLASMIC PROTEIN"/>
    <property type="match status" value="1"/>
</dbReference>
<keyword evidence="4 5" id="KW-0732">Signal</keyword>